<dbReference type="GO" id="GO:0008705">
    <property type="term" value="F:methionine synthase activity"/>
    <property type="evidence" value="ECO:0007669"/>
    <property type="project" value="TreeGrafter"/>
</dbReference>
<dbReference type="InterPro" id="IPR006158">
    <property type="entry name" value="Cobalamin-bd"/>
</dbReference>
<dbReference type="SUPFAM" id="SSF52242">
    <property type="entry name" value="Cobalamin (vitamin B12)-binding domain"/>
    <property type="match status" value="1"/>
</dbReference>
<evidence type="ECO:0000259" key="4">
    <source>
        <dbReference type="PROSITE" id="PS51332"/>
    </source>
</evidence>
<proteinExistence type="inferred from homology"/>
<dbReference type="FunFam" id="3.40.50.280:FF:000003">
    <property type="entry name" value="Dimethylamine methyltransferase corrinoid protein"/>
    <property type="match status" value="1"/>
</dbReference>
<dbReference type="GO" id="GO:0046872">
    <property type="term" value="F:metal ion binding"/>
    <property type="evidence" value="ECO:0007669"/>
    <property type="project" value="UniProtKB-KW"/>
</dbReference>
<organism evidence="6 7">
    <name type="scientific">Candidatus Nitrobium versatile</name>
    <dbReference type="NCBI Taxonomy" id="2884831"/>
    <lineage>
        <taxon>Bacteria</taxon>
        <taxon>Pseudomonadati</taxon>
        <taxon>Nitrospirota</taxon>
        <taxon>Nitrospiria</taxon>
        <taxon>Nitrospirales</taxon>
        <taxon>Nitrospiraceae</taxon>
        <taxon>Candidatus Nitrobium</taxon>
    </lineage>
</organism>
<dbReference type="SUPFAM" id="SSF47644">
    <property type="entry name" value="Methionine synthase domain"/>
    <property type="match status" value="1"/>
</dbReference>
<evidence type="ECO:0000313" key="7">
    <source>
        <dbReference type="Proteomes" id="UP000705867"/>
    </source>
</evidence>
<dbReference type="PANTHER" id="PTHR45833">
    <property type="entry name" value="METHIONINE SYNTHASE"/>
    <property type="match status" value="1"/>
</dbReference>
<evidence type="ECO:0000256" key="1">
    <source>
        <dbReference type="ARBA" id="ARBA00010854"/>
    </source>
</evidence>
<dbReference type="GO" id="GO:0050667">
    <property type="term" value="P:homocysteine metabolic process"/>
    <property type="evidence" value="ECO:0007669"/>
    <property type="project" value="TreeGrafter"/>
</dbReference>
<evidence type="ECO:0000259" key="5">
    <source>
        <dbReference type="PROSITE" id="PS51337"/>
    </source>
</evidence>
<reference evidence="6" key="2">
    <citation type="submission" date="2021-08" db="EMBL/GenBank/DDBJ databases">
        <authorList>
            <person name="Dalcin Martins P."/>
        </authorList>
    </citation>
    <scope>NUCLEOTIDE SEQUENCE</scope>
    <source>
        <strain evidence="6">MAG_39</strain>
    </source>
</reference>
<dbReference type="Pfam" id="PF02310">
    <property type="entry name" value="B12-binding"/>
    <property type="match status" value="1"/>
</dbReference>
<evidence type="ECO:0000256" key="2">
    <source>
        <dbReference type="ARBA" id="ARBA00022723"/>
    </source>
</evidence>
<sequence length="220" mass="23361">MGKQDKDAVMSKLHDAIMNFNEDEAKSAAEEAVKSGADVLKAVEVMGDAMSELGKGFEKMEVFLPEIVMASGALKEAMKVLQPKILELAASGQGGKRRPIVIIGTVKGDVHTVGKDMVATMMMTSGFDVVDLGHDVSPSAFLDKAKELSATIIAASALMSTTLPVQKDLIDFLNAKNMRQQFKVMVGGGVATKEWAERIGADGYGQDAIEGVEIAKKLTA</sequence>
<dbReference type="AlphaFoldDB" id="A0A953M3Q0"/>
<dbReference type="Pfam" id="PF02607">
    <property type="entry name" value="B12-binding_2"/>
    <property type="match status" value="1"/>
</dbReference>
<feature type="domain" description="B12-binding" evidence="4">
    <location>
        <begin position="98"/>
        <end position="220"/>
    </location>
</feature>
<reference evidence="6" key="1">
    <citation type="journal article" date="2021" name="bioRxiv">
        <title>Unraveling nitrogen, sulfur and carbon metabolic pathways and microbial community transcriptional responses to substrate deprivation and toxicity stresses in a bioreactor mimicking anoxic brackish coastal sediment conditions.</title>
        <authorList>
            <person name="Martins P.D."/>
            <person name="Echeveste M.J."/>
            <person name="Arshad A."/>
            <person name="Kurth J."/>
            <person name="Ouboter H."/>
            <person name="Jetten M.S.M."/>
            <person name="Welte C.U."/>
        </authorList>
    </citation>
    <scope>NUCLEOTIDE SEQUENCE</scope>
    <source>
        <strain evidence="6">MAG_39</strain>
    </source>
</reference>
<dbReference type="Gene3D" id="3.40.50.280">
    <property type="entry name" value="Cobalamin-binding domain"/>
    <property type="match status" value="1"/>
</dbReference>
<dbReference type="Proteomes" id="UP000705867">
    <property type="component" value="Unassembled WGS sequence"/>
</dbReference>
<dbReference type="PANTHER" id="PTHR45833:SF1">
    <property type="entry name" value="METHIONINE SYNTHASE"/>
    <property type="match status" value="1"/>
</dbReference>
<dbReference type="GO" id="GO:0031419">
    <property type="term" value="F:cobalamin binding"/>
    <property type="evidence" value="ECO:0007669"/>
    <property type="project" value="InterPro"/>
</dbReference>
<name>A0A953M3Q0_9BACT</name>
<comment type="similarity">
    <text evidence="1">Belongs to the methylamine corrinoid protein family.</text>
</comment>
<dbReference type="GO" id="GO:0005829">
    <property type="term" value="C:cytosol"/>
    <property type="evidence" value="ECO:0007669"/>
    <property type="project" value="TreeGrafter"/>
</dbReference>
<dbReference type="InterPro" id="IPR003759">
    <property type="entry name" value="Cbl-bd_cap"/>
</dbReference>
<comment type="caution">
    <text evidence="6">The sequence shown here is derived from an EMBL/GenBank/DDBJ whole genome shotgun (WGS) entry which is preliminary data.</text>
</comment>
<gene>
    <name evidence="6" type="ORF">K8I29_19410</name>
</gene>
<keyword evidence="2" id="KW-0479">Metal-binding</keyword>
<dbReference type="InterPro" id="IPR036724">
    <property type="entry name" value="Cobalamin-bd_sf"/>
</dbReference>
<dbReference type="Gene3D" id="1.10.1240.10">
    <property type="entry name" value="Methionine synthase domain"/>
    <property type="match status" value="1"/>
</dbReference>
<accession>A0A953M3Q0</accession>
<protein>
    <submittedName>
        <fullName evidence="6">Cobalamin-dependent protein</fullName>
    </submittedName>
</protein>
<dbReference type="GO" id="GO:0046653">
    <property type="term" value="P:tetrahydrofolate metabolic process"/>
    <property type="evidence" value="ECO:0007669"/>
    <property type="project" value="TreeGrafter"/>
</dbReference>
<dbReference type="EMBL" id="JAIOIV010000150">
    <property type="protein sequence ID" value="MBZ0158371.1"/>
    <property type="molecule type" value="Genomic_DNA"/>
</dbReference>
<evidence type="ECO:0000256" key="3">
    <source>
        <dbReference type="ARBA" id="ARBA00023285"/>
    </source>
</evidence>
<evidence type="ECO:0000313" key="6">
    <source>
        <dbReference type="EMBL" id="MBZ0158371.1"/>
    </source>
</evidence>
<dbReference type="SMART" id="SM01018">
    <property type="entry name" value="B12-binding_2"/>
    <property type="match status" value="1"/>
</dbReference>
<dbReference type="InterPro" id="IPR050554">
    <property type="entry name" value="Met_Synthase/Corrinoid"/>
</dbReference>
<dbReference type="PROSITE" id="PS51332">
    <property type="entry name" value="B12_BINDING"/>
    <property type="match status" value="1"/>
</dbReference>
<feature type="domain" description="B12-binding N-terminal" evidence="5">
    <location>
        <begin position="1"/>
        <end position="93"/>
    </location>
</feature>
<dbReference type="InterPro" id="IPR036594">
    <property type="entry name" value="Meth_synthase_dom"/>
</dbReference>
<dbReference type="PROSITE" id="PS51337">
    <property type="entry name" value="B12_BINDING_NTER"/>
    <property type="match status" value="1"/>
</dbReference>
<keyword evidence="3" id="KW-0170">Cobalt</keyword>